<organism evidence="3 4">
    <name type="scientific">Motilibacter peucedani</name>
    <dbReference type="NCBI Taxonomy" id="598650"/>
    <lineage>
        <taxon>Bacteria</taxon>
        <taxon>Bacillati</taxon>
        <taxon>Actinomycetota</taxon>
        <taxon>Actinomycetes</taxon>
        <taxon>Motilibacterales</taxon>
        <taxon>Motilibacteraceae</taxon>
        <taxon>Motilibacter</taxon>
    </lineage>
</organism>
<evidence type="ECO:0000313" key="4">
    <source>
        <dbReference type="Proteomes" id="UP000281955"/>
    </source>
</evidence>
<keyword evidence="2" id="KW-0732">Signal</keyword>
<name>A0A420XRF6_9ACTN</name>
<dbReference type="Proteomes" id="UP000281955">
    <property type="component" value="Unassembled WGS sequence"/>
</dbReference>
<evidence type="ECO:0000256" key="1">
    <source>
        <dbReference type="SAM" id="MobiDB-lite"/>
    </source>
</evidence>
<dbReference type="PROSITE" id="PS51318">
    <property type="entry name" value="TAT"/>
    <property type="match status" value="1"/>
</dbReference>
<feature type="region of interest" description="Disordered" evidence="1">
    <location>
        <begin position="86"/>
        <end position="112"/>
    </location>
</feature>
<feature type="signal peptide" evidence="2">
    <location>
        <begin position="1"/>
        <end position="22"/>
    </location>
</feature>
<dbReference type="PROSITE" id="PS51257">
    <property type="entry name" value="PROKAR_LIPOPROTEIN"/>
    <property type="match status" value="1"/>
</dbReference>
<accession>A0A420XRF6</accession>
<reference evidence="3 4" key="1">
    <citation type="submission" date="2018-10" db="EMBL/GenBank/DDBJ databases">
        <title>Genomic Encyclopedia of Archaeal and Bacterial Type Strains, Phase II (KMG-II): from individual species to whole genera.</title>
        <authorList>
            <person name="Goeker M."/>
        </authorList>
    </citation>
    <scope>NUCLEOTIDE SEQUENCE [LARGE SCALE GENOMIC DNA]</scope>
    <source>
        <strain evidence="3 4">RP-AC37</strain>
    </source>
</reference>
<feature type="region of interest" description="Disordered" evidence="1">
    <location>
        <begin position="23"/>
        <end position="42"/>
    </location>
</feature>
<evidence type="ECO:0008006" key="5">
    <source>
        <dbReference type="Google" id="ProtNLM"/>
    </source>
</evidence>
<gene>
    <name evidence="3" type="ORF">CLV35_1077</name>
</gene>
<dbReference type="EMBL" id="RBWV01000010">
    <property type="protein sequence ID" value="RKS77391.1"/>
    <property type="molecule type" value="Genomic_DNA"/>
</dbReference>
<protein>
    <recommendedName>
        <fullName evidence="5">Lipoprotein</fullName>
    </recommendedName>
</protein>
<proteinExistence type="predicted"/>
<keyword evidence="4" id="KW-1185">Reference proteome</keyword>
<dbReference type="RefSeq" id="WP_183061733.1">
    <property type="nucleotide sequence ID" value="NZ_RBWV01000010.1"/>
</dbReference>
<dbReference type="AlphaFoldDB" id="A0A420XRF6"/>
<sequence length="166" mass="16309">MPRELRPSRRALLLAAGAAALAGCTGRSAPPRPTPAPVDPDEALREAARTREAGLVAAHEAAVAARPELAARLAPLLAHHREHLAALGGTSSPAPTGSAPAGAGASTAPGTRPSAATALARLRAAEAAAGTAALRTLPAASPRLRPLLASVGACEAAHAALLEVPA</sequence>
<comment type="caution">
    <text evidence="3">The sequence shown here is derived from an EMBL/GenBank/DDBJ whole genome shotgun (WGS) entry which is preliminary data.</text>
</comment>
<evidence type="ECO:0000256" key="2">
    <source>
        <dbReference type="SAM" id="SignalP"/>
    </source>
</evidence>
<evidence type="ECO:0000313" key="3">
    <source>
        <dbReference type="EMBL" id="RKS77391.1"/>
    </source>
</evidence>
<dbReference type="InterPro" id="IPR006311">
    <property type="entry name" value="TAT_signal"/>
</dbReference>
<dbReference type="InParanoid" id="A0A420XRF6"/>
<feature type="chain" id="PRO_5039630964" description="Lipoprotein" evidence="2">
    <location>
        <begin position="23"/>
        <end position="166"/>
    </location>
</feature>